<evidence type="ECO:0000256" key="2">
    <source>
        <dbReference type="ARBA" id="ARBA00023125"/>
    </source>
</evidence>
<dbReference type="PANTHER" id="PTHR47506:SF1">
    <property type="entry name" value="HTH-TYPE TRANSCRIPTIONAL REGULATOR YJDC"/>
    <property type="match status" value="1"/>
</dbReference>
<name>A0A7R7DSG3_9ACTN</name>
<gene>
    <name evidence="6" type="ORF">Athai_45180</name>
</gene>
<keyword evidence="7" id="KW-1185">Reference proteome</keyword>
<organism evidence="6 7">
    <name type="scientific">Actinocatenispora thailandica</name>
    <dbReference type="NCBI Taxonomy" id="227318"/>
    <lineage>
        <taxon>Bacteria</taxon>
        <taxon>Bacillati</taxon>
        <taxon>Actinomycetota</taxon>
        <taxon>Actinomycetes</taxon>
        <taxon>Micromonosporales</taxon>
        <taxon>Micromonosporaceae</taxon>
        <taxon>Actinocatenispora</taxon>
    </lineage>
</organism>
<dbReference type="InterPro" id="IPR009057">
    <property type="entry name" value="Homeodomain-like_sf"/>
</dbReference>
<dbReference type="Pfam" id="PF00440">
    <property type="entry name" value="TetR_N"/>
    <property type="match status" value="1"/>
</dbReference>
<dbReference type="InterPro" id="IPR001647">
    <property type="entry name" value="HTH_TetR"/>
</dbReference>
<protein>
    <submittedName>
        <fullName evidence="6">TetR family transcriptional regulator</fullName>
    </submittedName>
</protein>
<dbReference type="GO" id="GO:0003677">
    <property type="term" value="F:DNA binding"/>
    <property type="evidence" value="ECO:0007669"/>
    <property type="project" value="UniProtKB-UniRule"/>
</dbReference>
<evidence type="ECO:0000313" key="7">
    <source>
        <dbReference type="Proteomes" id="UP000611640"/>
    </source>
</evidence>
<dbReference type="PRINTS" id="PR00455">
    <property type="entry name" value="HTHTETR"/>
</dbReference>
<dbReference type="SUPFAM" id="SSF46689">
    <property type="entry name" value="Homeodomain-like"/>
    <property type="match status" value="1"/>
</dbReference>
<dbReference type="FunFam" id="1.10.10.60:FF:000141">
    <property type="entry name" value="TetR family transcriptional regulator"/>
    <property type="match status" value="1"/>
</dbReference>
<dbReference type="InterPro" id="IPR023772">
    <property type="entry name" value="DNA-bd_HTH_TetR-type_CS"/>
</dbReference>
<proteinExistence type="predicted"/>
<dbReference type="Proteomes" id="UP000611640">
    <property type="component" value="Chromosome"/>
</dbReference>
<dbReference type="EMBL" id="AP023355">
    <property type="protein sequence ID" value="BCJ37015.1"/>
    <property type="molecule type" value="Genomic_DNA"/>
</dbReference>
<evidence type="ECO:0000313" key="6">
    <source>
        <dbReference type="EMBL" id="BCJ37015.1"/>
    </source>
</evidence>
<dbReference type="PANTHER" id="PTHR47506">
    <property type="entry name" value="TRANSCRIPTIONAL REGULATORY PROTEIN"/>
    <property type="match status" value="1"/>
</dbReference>
<evidence type="ECO:0000256" key="4">
    <source>
        <dbReference type="PROSITE-ProRule" id="PRU00335"/>
    </source>
</evidence>
<keyword evidence="3" id="KW-0804">Transcription</keyword>
<dbReference type="GO" id="GO:0045892">
    <property type="term" value="P:negative regulation of DNA-templated transcription"/>
    <property type="evidence" value="ECO:0007669"/>
    <property type="project" value="UniProtKB-ARBA"/>
</dbReference>
<dbReference type="RefSeq" id="WP_203963281.1">
    <property type="nucleotide sequence ID" value="NZ_AP023355.1"/>
</dbReference>
<reference evidence="6 7" key="1">
    <citation type="submission" date="2020-08" db="EMBL/GenBank/DDBJ databases">
        <title>Whole genome shotgun sequence of Actinocatenispora thailandica NBRC 105041.</title>
        <authorList>
            <person name="Komaki H."/>
            <person name="Tamura T."/>
        </authorList>
    </citation>
    <scope>NUCLEOTIDE SEQUENCE [LARGE SCALE GENOMIC DNA]</scope>
    <source>
        <strain evidence="6 7">NBRC 105041</strain>
    </source>
</reference>
<feature type="domain" description="HTH tetR-type" evidence="5">
    <location>
        <begin position="4"/>
        <end position="64"/>
    </location>
</feature>
<keyword evidence="2 4" id="KW-0238">DNA-binding</keyword>
<dbReference type="KEGG" id="atl:Athai_45180"/>
<evidence type="ECO:0000259" key="5">
    <source>
        <dbReference type="PROSITE" id="PS50977"/>
    </source>
</evidence>
<dbReference type="PROSITE" id="PS50977">
    <property type="entry name" value="HTH_TETR_2"/>
    <property type="match status" value="1"/>
</dbReference>
<keyword evidence="1" id="KW-0805">Transcription regulation</keyword>
<dbReference type="PROSITE" id="PS01081">
    <property type="entry name" value="HTH_TETR_1"/>
    <property type="match status" value="1"/>
</dbReference>
<dbReference type="AlphaFoldDB" id="A0A7R7DSG3"/>
<dbReference type="Gene3D" id="1.10.357.10">
    <property type="entry name" value="Tetracycline Repressor, domain 2"/>
    <property type="match status" value="1"/>
</dbReference>
<sequence>MTEPDRRTQVLEAALPVFARHGYRKTSMDDVAKAADISRPGLYFAFSSKHELFRAAVQHSLDDSLAAAGQALSDQGRPLRERLIEAFDEWAGRYVGPMAQEIGGLMDANPGLLGTMPVEYPKRFLAMLVDALSRAGERPARTRIAPVDVARTLVSTAAGIKYEVTTREQFRARMTTAIDLYGADRDRHGA</sequence>
<evidence type="ECO:0000256" key="1">
    <source>
        <dbReference type="ARBA" id="ARBA00023015"/>
    </source>
</evidence>
<feature type="DNA-binding region" description="H-T-H motif" evidence="4">
    <location>
        <begin position="27"/>
        <end position="46"/>
    </location>
</feature>
<accession>A0A7R7DSG3</accession>
<evidence type="ECO:0000256" key="3">
    <source>
        <dbReference type="ARBA" id="ARBA00023163"/>
    </source>
</evidence>